<sequence>MSTIYVLDYEYVTAYDLYPDGTLKQKGKPLQANGAKRLALNIANPRSPILYAVGDESPTGRFHTYKVGASSGDIQPPTDGITYAGGSADSKSKPMPSRSLSAAAYANSQSILYVAGGTPVNVIPFAYNNSELATTESSPPSDLYDVSFVQLRSALNFVFAISTNGSESALALWQGSVFPTISEQYRQQQTNDDGYIFRSFTVVSTGARVCYVLATDDKNNISILPFQWSTTPTLSPSSEPIPLDRSYPERGSLEVTSSSDGKYLYVGSLGEVTSYSLEDPMRPRPISAQQVSRSEDFRLELLGTSGSSYLVACGRDSARLNTYAVSPRGTISPPKTTLIPHPCIDIAIFDTP</sequence>
<accession>A0A1X7FAH7</accession>
<reference evidence="3" key="1">
    <citation type="submission" date="2017-04" db="EMBL/GenBank/DDBJ databases">
        <authorList>
            <person name="Varghese N."/>
            <person name="Submissions S."/>
        </authorList>
    </citation>
    <scope>NUCLEOTIDE SEQUENCE [LARGE SCALE GENOMIC DNA]</scope>
    <source>
        <strain evidence="3">Ballard 720</strain>
    </source>
</reference>
<evidence type="ECO:0000313" key="2">
    <source>
        <dbReference type="EMBL" id="SMF48902.1"/>
    </source>
</evidence>
<organism evidence="2 3">
    <name type="scientific">Trinickia caryophylli</name>
    <name type="common">Paraburkholderia caryophylli</name>
    <dbReference type="NCBI Taxonomy" id="28094"/>
    <lineage>
        <taxon>Bacteria</taxon>
        <taxon>Pseudomonadati</taxon>
        <taxon>Pseudomonadota</taxon>
        <taxon>Betaproteobacteria</taxon>
        <taxon>Burkholderiales</taxon>
        <taxon>Burkholderiaceae</taxon>
        <taxon>Trinickia</taxon>
    </lineage>
</organism>
<keyword evidence="3" id="KW-1185">Reference proteome</keyword>
<dbReference type="Proteomes" id="UP000192911">
    <property type="component" value="Unassembled WGS sequence"/>
</dbReference>
<evidence type="ECO:0000256" key="1">
    <source>
        <dbReference type="SAM" id="MobiDB-lite"/>
    </source>
</evidence>
<dbReference type="GeneID" id="95550270"/>
<feature type="region of interest" description="Disordered" evidence="1">
    <location>
        <begin position="235"/>
        <end position="254"/>
    </location>
</feature>
<dbReference type="AlphaFoldDB" id="A0A1X7FAH7"/>
<name>A0A1X7FAH7_TRICW</name>
<proteinExistence type="predicted"/>
<protein>
    <submittedName>
        <fullName evidence="2">Uncharacterized protein</fullName>
    </submittedName>
</protein>
<gene>
    <name evidence="2" type="ORF">SAMN06295900_108105</name>
</gene>
<dbReference type="RefSeq" id="WP_085228449.1">
    <property type="nucleotide sequence ID" value="NZ_BSQD01000010.1"/>
</dbReference>
<dbReference type="EMBL" id="FXAH01000008">
    <property type="protein sequence ID" value="SMF48902.1"/>
    <property type="molecule type" value="Genomic_DNA"/>
</dbReference>
<evidence type="ECO:0000313" key="3">
    <source>
        <dbReference type="Proteomes" id="UP000192911"/>
    </source>
</evidence>